<dbReference type="AlphaFoldDB" id="A0A6J8BML3"/>
<keyword evidence="6" id="KW-1185">Reference proteome</keyword>
<evidence type="ECO:0000259" key="4">
    <source>
        <dbReference type="PROSITE" id="PS50157"/>
    </source>
</evidence>
<evidence type="ECO:0000256" key="1">
    <source>
        <dbReference type="PROSITE-ProRule" id="PRU00042"/>
    </source>
</evidence>
<dbReference type="PROSITE" id="PS50157">
    <property type="entry name" value="ZINC_FINGER_C2H2_2"/>
    <property type="match status" value="1"/>
</dbReference>
<evidence type="ECO:0000313" key="6">
    <source>
        <dbReference type="Proteomes" id="UP000507470"/>
    </source>
</evidence>
<feature type="domain" description="C2H2-type" evidence="4">
    <location>
        <begin position="405"/>
        <end position="424"/>
    </location>
</feature>
<gene>
    <name evidence="5" type="ORF">MCOR_19192</name>
</gene>
<keyword evidence="1" id="KW-0862">Zinc</keyword>
<organism evidence="5 6">
    <name type="scientific">Mytilus coruscus</name>
    <name type="common">Sea mussel</name>
    <dbReference type="NCBI Taxonomy" id="42192"/>
    <lineage>
        <taxon>Eukaryota</taxon>
        <taxon>Metazoa</taxon>
        <taxon>Spiralia</taxon>
        <taxon>Lophotrochozoa</taxon>
        <taxon>Mollusca</taxon>
        <taxon>Bivalvia</taxon>
        <taxon>Autobranchia</taxon>
        <taxon>Pteriomorphia</taxon>
        <taxon>Mytilida</taxon>
        <taxon>Mytiloidea</taxon>
        <taxon>Mytilidae</taxon>
        <taxon>Mytilinae</taxon>
        <taxon>Mytilus</taxon>
    </lineage>
</organism>
<proteinExistence type="predicted"/>
<evidence type="ECO:0000313" key="5">
    <source>
        <dbReference type="EMBL" id="CAC5383447.1"/>
    </source>
</evidence>
<dbReference type="Proteomes" id="UP000507470">
    <property type="component" value="Unassembled WGS sequence"/>
</dbReference>
<evidence type="ECO:0000256" key="3">
    <source>
        <dbReference type="SAM" id="MobiDB-lite"/>
    </source>
</evidence>
<feature type="region of interest" description="Disordered" evidence="3">
    <location>
        <begin position="42"/>
        <end position="61"/>
    </location>
</feature>
<sequence>MEGNNECSNVTSVLSLEVTQEQRDAIYHFFAHNDWDFKEANSDKNKVNNSESNEHSENYHIEQDQESPECPYCLCRPCITDEQNRQLWWENENCAPHERNSFLRKDKFKRFWTNLFHRGVWNDPRYLRRKRDALKRDRPRRKFTYHRRDLIPKCVLELVRKWFPNPSCQEYMGHKWDYKDLQSFIESKTSIKVTEVEDNEKNEQENLKAFVDNTDSVHKQYTQILSELENVLLEKHDVTFYSSYRSIDSDIQTLVNIPEEPEEAHVPSFNDKLLYQEIQDYMESKIDNSLCQNCSVQKMKIEDLQSENNRCKELQRDLDRKDDELRKLSKDMASLELDKLTMQAKYTNLTNATYQIDAENKKLADKIKTLNKDLEKKNDEIKKLSREIHSLKERGRNVPTTAQAYGCNGCGKVFGTREDLARHKSWSGCK</sequence>
<dbReference type="GO" id="GO:0008270">
    <property type="term" value="F:zinc ion binding"/>
    <property type="evidence" value="ECO:0007669"/>
    <property type="project" value="UniProtKB-KW"/>
</dbReference>
<accession>A0A6J8BML3</accession>
<evidence type="ECO:0000256" key="2">
    <source>
        <dbReference type="SAM" id="Coils"/>
    </source>
</evidence>
<name>A0A6J8BML3_MYTCO</name>
<keyword evidence="2" id="KW-0175">Coiled coil</keyword>
<keyword evidence="1" id="KW-0863">Zinc-finger</keyword>
<feature type="coiled-coil region" evidence="2">
    <location>
        <begin position="301"/>
        <end position="394"/>
    </location>
</feature>
<reference evidence="5 6" key="1">
    <citation type="submission" date="2020-06" db="EMBL/GenBank/DDBJ databases">
        <authorList>
            <person name="Li R."/>
            <person name="Bekaert M."/>
        </authorList>
    </citation>
    <scope>NUCLEOTIDE SEQUENCE [LARGE SCALE GENOMIC DNA]</scope>
    <source>
        <strain evidence="6">wild</strain>
    </source>
</reference>
<dbReference type="EMBL" id="CACVKT020003373">
    <property type="protein sequence ID" value="CAC5383447.1"/>
    <property type="molecule type" value="Genomic_DNA"/>
</dbReference>
<keyword evidence="1" id="KW-0479">Metal-binding</keyword>
<protein>
    <recommendedName>
        <fullName evidence="4">C2H2-type domain-containing protein</fullName>
    </recommendedName>
</protein>
<dbReference type="InterPro" id="IPR013087">
    <property type="entry name" value="Znf_C2H2_type"/>
</dbReference>